<gene>
    <name evidence="2" type="ORF">SAMN04487775_102176</name>
</gene>
<sequence>MENKKPLSLEEVKKIEFNILCEFADFCASNNLKYYLGYGTLLGAARHKGFIPWDDDIDVLMPRADYNRFIELTGYNPIEPNLETRLYRDCKSPNIYPFAKVIDTNTICYEKGKAKKNISGLWIDVFPLDGYPENKNDAVALFNKYKRLRNLHDLTTTNPMFVNQNLFKKLIKTLLVAPIVKLYGYKKFCKKIDLLGQTYSFDECEKVADFTWGDNTESYLFKSELEPAADIEFEGRTFKSPAGWKQYLARLYGDWTQLPPEDQRIPHGFLAYNCKNL</sequence>
<organism evidence="2 3">
    <name type="scientific">Treponema bryantii</name>
    <dbReference type="NCBI Taxonomy" id="163"/>
    <lineage>
        <taxon>Bacteria</taxon>
        <taxon>Pseudomonadati</taxon>
        <taxon>Spirochaetota</taxon>
        <taxon>Spirochaetia</taxon>
        <taxon>Spirochaetales</taxon>
        <taxon>Treponemataceae</taxon>
        <taxon>Treponema</taxon>
    </lineage>
</organism>
<keyword evidence="3" id="KW-1185">Reference proteome</keyword>
<dbReference type="GO" id="GO:0016740">
    <property type="term" value="F:transferase activity"/>
    <property type="evidence" value="ECO:0007669"/>
    <property type="project" value="UniProtKB-KW"/>
</dbReference>
<dbReference type="InterPro" id="IPR052942">
    <property type="entry name" value="LPS_cholinephosphotransferase"/>
</dbReference>
<reference evidence="3" key="1">
    <citation type="submission" date="2016-10" db="EMBL/GenBank/DDBJ databases">
        <authorList>
            <person name="Varghese N."/>
            <person name="Submissions S."/>
        </authorList>
    </citation>
    <scope>NUCLEOTIDE SEQUENCE [LARGE SCALE GENOMIC DNA]</scope>
    <source>
        <strain evidence="3">XBD1002</strain>
    </source>
</reference>
<accession>A0A1I3IWB9</accession>
<dbReference type="PANTHER" id="PTHR43404">
    <property type="entry name" value="LIPOPOLYSACCHARIDE CHOLINEPHOSPHOTRANSFERASE LICD"/>
    <property type="match status" value="1"/>
</dbReference>
<dbReference type="AlphaFoldDB" id="A0A1I3IWB9"/>
<dbReference type="InterPro" id="IPR007074">
    <property type="entry name" value="LicD/FKTN/FKRP_NTP_transf"/>
</dbReference>
<dbReference type="Pfam" id="PF04991">
    <property type="entry name" value="LicD"/>
    <property type="match status" value="1"/>
</dbReference>
<dbReference type="EMBL" id="FORI01000002">
    <property type="protein sequence ID" value="SFI52226.1"/>
    <property type="molecule type" value="Genomic_DNA"/>
</dbReference>
<evidence type="ECO:0000259" key="1">
    <source>
        <dbReference type="Pfam" id="PF04991"/>
    </source>
</evidence>
<dbReference type="OrthoDB" id="9786100at2"/>
<dbReference type="PANTHER" id="PTHR43404:SF2">
    <property type="entry name" value="LIPOPOLYSACCHARIDE CHOLINEPHOSPHOTRANSFERASE LICD"/>
    <property type="match status" value="1"/>
</dbReference>
<dbReference type="RefSeq" id="WP_074930573.1">
    <property type="nucleotide sequence ID" value="NZ_FORI01000002.1"/>
</dbReference>
<proteinExistence type="predicted"/>
<keyword evidence="2" id="KW-0808">Transferase</keyword>
<protein>
    <submittedName>
        <fullName evidence="2">Lipopolysaccharide cholinephosphotransferase</fullName>
    </submittedName>
</protein>
<name>A0A1I3IWB9_9SPIR</name>
<feature type="domain" description="LicD/FKTN/FKRP nucleotidyltransferase" evidence="1">
    <location>
        <begin position="27"/>
        <end position="253"/>
    </location>
</feature>
<dbReference type="Proteomes" id="UP000182737">
    <property type="component" value="Unassembled WGS sequence"/>
</dbReference>
<dbReference type="GO" id="GO:0009100">
    <property type="term" value="P:glycoprotein metabolic process"/>
    <property type="evidence" value="ECO:0007669"/>
    <property type="project" value="UniProtKB-ARBA"/>
</dbReference>
<evidence type="ECO:0000313" key="3">
    <source>
        <dbReference type="Proteomes" id="UP000182737"/>
    </source>
</evidence>
<evidence type="ECO:0000313" key="2">
    <source>
        <dbReference type="EMBL" id="SFI52226.1"/>
    </source>
</evidence>